<reference evidence="1" key="1">
    <citation type="journal article" date="2021" name="PeerJ">
        <title>Extensive microbial diversity within the chicken gut microbiome revealed by metagenomics and culture.</title>
        <authorList>
            <person name="Gilroy R."/>
            <person name="Ravi A."/>
            <person name="Getino M."/>
            <person name="Pursley I."/>
            <person name="Horton D.L."/>
            <person name="Alikhan N.F."/>
            <person name="Baker D."/>
            <person name="Gharbi K."/>
            <person name="Hall N."/>
            <person name="Watson M."/>
            <person name="Adriaenssens E.M."/>
            <person name="Foster-Nyarko E."/>
            <person name="Jarju S."/>
            <person name="Secka A."/>
            <person name="Antonio M."/>
            <person name="Oren A."/>
            <person name="Chaudhuri R.R."/>
            <person name="La Ragione R."/>
            <person name="Hildebrand F."/>
            <person name="Pallen M.J."/>
        </authorList>
    </citation>
    <scope>NUCLEOTIDE SEQUENCE</scope>
    <source>
        <strain evidence="1">CHK171-7178</strain>
    </source>
</reference>
<evidence type="ECO:0000313" key="1">
    <source>
        <dbReference type="EMBL" id="HJF34160.1"/>
    </source>
</evidence>
<evidence type="ECO:0000313" key="2">
    <source>
        <dbReference type="Proteomes" id="UP000698173"/>
    </source>
</evidence>
<sequence length="116" mass="13961">MEKLVLFIPDLESQFYKKKEFLESITPSLCTISTPARHINYESVERKLYLRSVTLKMMEFQLVLLDFKRSKITFIRKKDSPGDLNRTISDWLSSLQFNFEPKKMWFVLERPENKYT</sequence>
<protein>
    <submittedName>
        <fullName evidence="1">Uncharacterized protein</fullName>
    </submittedName>
</protein>
<dbReference type="AlphaFoldDB" id="A0A921G2A8"/>
<proteinExistence type="predicted"/>
<reference evidence="1" key="2">
    <citation type="submission" date="2021-09" db="EMBL/GenBank/DDBJ databases">
        <authorList>
            <person name="Gilroy R."/>
        </authorList>
    </citation>
    <scope>NUCLEOTIDE SEQUENCE</scope>
    <source>
        <strain evidence="1">CHK171-7178</strain>
    </source>
</reference>
<dbReference type="Proteomes" id="UP000698173">
    <property type="component" value="Unassembled WGS sequence"/>
</dbReference>
<dbReference type="EMBL" id="DYWT01000309">
    <property type="protein sequence ID" value="HJF34160.1"/>
    <property type="molecule type" value="Genomic_DNA"/>
</dbReference>
<accession>A0A921G2A8</accession>
<comment type="caution">
    <text evidence="1">The sequence shown here is derived from an EMBL/GenBank/DDBJ whole genome shotgun (WGS) entry which is preliminary data.</text>
</comment>
<gene>
    <name evidence="1" type="ORF">K8V56_20555</name>
</gene>
<name>A0A921G2A8_SPOPS</name>
<organism evidence="1 2">
    <name type="scientific">Sporosarcina psychrophila</name>
    <name type="common">Bacillus psychrophilus</name>
    <dbReference type="NCBI Taxonomy" id="1476"/>
    <lineage>
        <taxon>Bacteria</taxon>
        <taxon>Bacillati</taxon>
        <taxon>Bacillota</taxon>
        <taxon>Bacilli</taxon>
        <taxon>Bacillales</taxon>
        <taxon>Caryophanaceae</taxon>
        <taxon>Sporosarcina</taxon>
    </lineage>
</organism>